<dbReference type="GO" id="GO:0016020">
    <property type="term" value="C:membrane"/>
    <property type="evidence" value="ECO:0007669"/>
    <property type="project" value="UniProtKB-SubCell"/>
</dbReference>
<reference evidence="7 8" key="1">
    <citation type="submission" date="2018-08" db="EMBL/GenBank/DDBJ databases">
        <title>Aphanomyces genome sequencing and annotation.</title>
        <authorList>
            <person name="Minardi D."/>
            <person name="Oidtmann B."/>
            <person name="Van Der Giezen M."/>
            <person name="Studholme D.J."/>
        </authorList>
    </citation>
    <scope>NUCLEOTIDE SEQUENCE [LARGE SCALE GENOMIC DNA]</scope>
    <source>
        <strain evidence="7 8">Kv</strain>
    </source>
</reference>
<sequence>MRGSILFAFANLIVALYPTKTSLHWWVMIPAALLLGVFASVLWIAQASYLTRLSVIYAQYMNVPAVSSMGTFNGSFYAFYKMSRITGNLLSSFVLGSTASLFAVYTGISVAGSVLMATLPDLVHPAGDESTALLKAAELPIESSSAATTLRALWDIAKDRRMVVLIPVWLLSGLQLGFVSGEFTVHFIRQSLGSASIGYVMATFGVVNVVCSFWFGKLADKIGLFFAQMVGFGSLFVAYALCMWSDVVKCDGQWTLVLGIAVLLSVAHVCSLEGRLWVLMLNVVLATASFAVYSIRHRQIAGVPPLGGVVMGTMYLTFMTSAMAGPFLPPVLGGVAASFLWISQASYLTRLSVLYSQFKRVPAIASVGLFNGIFLSLFWIYTATSVAGTALLCLIPDLPLQAAAPLPTEYTKLLEPDSAVATMRSLAALAMDRCIYPFIRPSCLVQSPQYIHRRMLALTPIMLLNGLQQGFLSGEFTSNVVRESLGSAAIGTVFAVVGLVSVSSSFVFGKLADKYNLLMEITWVDDFTTDLVPCPGNS</sequence>
<feature type="transmembrane region" description="Helical" evidence="6">
    <location>
        <begin position="276"/>
        <end position="294"/>
    </location>
</feature>
<feature type="transmembrane region" description="Helical" evidence="6">
    <location>
        <begin position="89"/>
        <end position="115"/>
    </location>
</feature>
<keyword evidence="3 6" id="KW-0812">Transmembrane</keyword>
<feature type="transmembrane region" description="Helical" evidence="6">
    <location>
        <begin position="254"/>
        <end position="270"/>
    </location>
</feature>
<dbReference type="PANTHER" id="PTHR19444">
    <property type="entry name" value="UNC-93 RELATED"/>
    <property type="match status" value="1"/>
</dbReference>
<keyword evidence="5 6" id="KW-0472">Membrane</keyword>
<dbReference type="SUPFAM" id="SSF103473">
    <property type="entry name" value="MFS general substrate transporter"/>
    <property type="match status" value="1"/>
</dbReference>
<proteinExistence type="inferred from homology"/>
<dbReference type="InterPro" id="IPR051951">
    <property type="entry name" value="UNC-93_regulatory"/>
</dbReference>
<name>A0A397AWM3_APHAT</name>
<comment type="subcellular location">
    <subcellularLocation>
        <location evidence="1">Membrane</location>
        <topology evidence="1">Multi-pass membrane protein</topology>
    </subcellularLocation>
</comment>
<feature type="transmembrane region" description="Helical" evidence="6">
    <location>
        <begin position="331"/>
        <end position="349"/>
    </location>
</feature>
<evidence type="ECO:0000256" key="6">
    <source>
        <dbReference type="SAM" id="Phobius"/>
    </source>
</evidence>
<dbReference type="InterPro" id="IPR036259">
    <property type="entry name" value="MFS_trans_sf"/>
</dbReference>
<feature type="transmembrane region" description="Helical" evidence="6">
    <location>
        <begin position="306"/>
        <end position="325"/>
    </location>
</feature>
<feature type="transmembrane region" description="Helical" evidence="6">
    <location>
        <begin position="222"/>
        <end position="242"/>
    </location>
</feature>
<keyword evidence="4 6" id="KW-1133">Transmembrane helix</keyword>
<evidence type="ECO:0000313" key="7">
    <source>
        <dbReference type="EMBL" id="RHY12203.1"/>
    </source>
</evidence>
<evidence type="ECO:0000313" key="8">
    <source>
        <dbReference type="Proteomes" id="UP000265427"/>
    </source>
</evidence>
<evidence type="ECO:0000256" key="5">
    <source>
        <dbReference type="ARBA" id="ARBA00023136"/>
    </source>
</evidence>
<protein>
    <submittedName>
        <fullName evidence="7">Uncharacterized protein</fullName>
    </submittedName>
</protein>
<dbReference type="AlphaFoldDB" id="A0A397AWM3"/>
<dbReference type="InterPro" id="IPR010291">
    <property type="entry name" value="Ion_channel_UNC-93"/>
</dbReference>
<comment type="similarity">
    <text evidence="2">Belongs to the unc-93 family.</text>
</comment>
<feature type="transmembrane region" description="Helical" evidence="6">
    <location>
        <begin position="197"/>
        <end position="216"/>
    </location>
</feature>
<gene>
    <name evidence="7" type="ORF">DYB36_003400</name>
</gene>
<feature type="transmembrane region" description="Helical" evidence="6">
    <location>
        <begin position="361"/>
        <end position="381"/>
    </location>
</feature>
<feature type="transmembrane region" description="Helical" evidence="6">
    <location>
        <begin position="488"/>
        <end position="509"/>
    </location>
</feature>
<evidence type="ECO:0000256" key="2">
    <source>
        <dbReference type="ARBA" id="ARBA00009172"/>
    </source>
</evidence>
<comment type="caution">
    <text evidence="7">The sequence shown here is derived from an EMBL/GenBank/DDBJ whole genome shotgun (WGS) entry which is preliminary data.</text>
</comment>
<organism evidence="7 8">
    <name type="scientific">Aphanomyces astaci</name>
    <name type="common">Crayfish plague agent</name>
    <dbReference type="NCBI Taxonomy" id="112090"/>
    <lineage>
        <taxon>Eukaryota</taxon>
        <taxon>Sar</taxon>
        <taxon>Stramenopiles</taxon>
        <taxon>Oomycota</taxon>
        <taxon>Saprolegniomycetes</taxon>
        <taxon>Saprolegniales</taxon>
        <taxon>Verrucalvaceae</taxon>
        <taxon>Aphanomyces</taxon>
    </lineage>
</organism>
<feature type="transmembrane region" description="Helical" evidence="6">
    <location>
        <begin position="162"/>
        <end position="185"/>
    </location>
</feature>
<dbReference type="EMBL" id="QUSZ01004892">
    <property type="protein sequence ID" value="RHY12203.1"/>
    <property type="molecule type" value="Genomic_DNA"/>
</dbReference>
<dbReference type="VEuPathDB" id="FungiDB:H257_06637"/>
<evidence type="ECO:0000256" key="4">
    <source>
        <dbReference type="ARBA" id="ARBA00022989"/>
    </source>
</evidence>
<dbReference type="Pfam" id="PF05978">
    <property type="entry name" value="UNC-93"/>
    <property type="match status" value="1"/>
</dbReference>
<dbReference type="PANTHER" id="PTHR19444:SF13">
    <property type="entry name" value="PROTEIN UNC-93 HOMOLOG A"/>
    <property type="match status" value="1"/>
</dbReference>
<dbReference type="Proteomes" id="UP000265427">
    <property type="component" value="Unassembled WGS sequence"/>
</dbReference>
<accession>A0A397AWM3</accession>
<evidence type="ECO:0000256" key="3">
    <source>
        <dbReference type="ARBA" id="ARBA00022692"/>
    </source>
</evidence>
<feature type="transmembrane region" description="Helical" evidence="6">
    <location>
        <begin position="25"/>
        <end position="45"/>
    </location>
</feature>
<evidence type="ECO:0000256" key="1">
    <source>
        <dbReference type="ARBA" id="ARBA00004141"/>
    </source>
</evidence>